<name>A0A0C1GYM3_9NEIS</name>
<feature type="signal peptide" evidence="1">
    <location>
        <begin position="1"/>
        <end position="21"/>
    </location>
</feature>
<evidence type="ECO:0000313" key="2">
    <source>
        <dbReference type="EMBL" id="KIC10516.1"/>
    </source>
</evidence>
<proteinExistence type="predicted"/>
<feature type="chain" id="PRO_5002146230" description="Lipoprotein" evidence="1">
    <location>
        <begin position="22"/>
        <end position="43"/>
    </location>
</feature>
<sequence length="43" mass="4527">MKKFFFLTTALLLLNACAAQSGQGSSAQVYGEIKGGVESSHVH</sequence>
<organism evidence="2 3">
    <name type="scientific">Morococcus cerebrosus</name>
    <dbReference type="NCBI Taxonomy" id="1056807"/>
    <lineage>
        <taxon>Bacteria</taxon>
        <taxon>Pseudomonadati</taxon>
        <taxon>Pseudomonadota</taxon>
        <taxon>Betaproteobacteria</taxon>
        <taxon>Neisseriales</taxon>
        <taxon>Neisseriaceae</taxon>
        <taxon>Morococcus</taxon>
    </lineage>
</organism>
<evidence type="ECO:0000313" key="3">
    <source>
        <dbReference type="Proteomes" id="UP000031390"/>
    </source>
</evidence>
<dbReference type="EMBL" id="JUFZ01000028">
    <property type="protein sequence ID" value="KIC10516.1"/>
    <property type="molecule type" value="Genomic_DNA"/>
</dbReference>
<comment type="caution">
    <text evidence="2">The sequence shown here is derived from an EMBL/GenBank/DDBJ whole genome shotgun (WGS) entry which is preliminary data.</text>
</comment>
<protein>
    <recommendedName>
        <fullName evidence="4">Lipoprotein</fullName>
    </recommendedName>
</protein>
<accession>A0A0C1GYM3</accession>
<dbReference type="RefSeq" id="WP_019270783.1">
    <property type="nucleotide sequence ID" value="NZ_CP094242.1"/>
</dbReference>
<dbReference type="AlphaFoldDB" id="A0A0C1GYM3"/>
<gene>
    <name evidence="2" type="ORF">MCC93_06950</name>
</gene>
<dbReference type="PATRIC" id="fig|1056807.3.peg.669"/>
<keyword evidence="1" id="KW-0732">Signal</keyword>
<evidence type="ECO:0008006" key="4">
    <source>
        <dbReference type="Google" id="ProtNLM"/>
    </source>
</evidence>
<reference evidence="2 3" key="1">
    <citation type="submission" date="2014-12" db="EMBL/GenBank/DDBJ databases">
        <title>Genome sequence of Morococcus cerebrosus.</title>
        <authorList>
            <person name="Shin S.-K."/>
            <person name="Yi H."/>
        </authorList>
    </citation>
    <scope>NUCLEOTIDE SEQUENCE [LARGE SCALE GENOMIC DNA]</scope>
    <source>
        <strain evidence="2 3">CIP 81.93</strain>
    </source>
</reference>
<evidence type="ECO:0000256" key="1">
    <source>
        <dbReference type="SAM" id="SignalP"/>
    </source>
</evidence>
<dbReference type="Proteomes" id="UP000031390">
    <property type="component" value="Unassembled WGS sequence"/>
</dbReference>